<evidence type="ECO:0000313" key="3">
    <source>
        <dbReference type="Proteomes" id="UP000199403"/>
    </source>
</evidence>
<dbReference type="CDD" id="cd00130">
    <property type="entry name" value="PAS"/>
    <property type="match status" value="1"/>
</dbReference>
<dbReference type="SMART" id="SM00065">
    <property type="entry name" value="GAF"/>
    <property type="match status" value="1"/>
</dbReference>
<keyword evidence="3" id="KW-1185">Reference proteome</keyword>
<accession>A0A1H6WC20</accession>
<organism evidence="2 3">
    <name type="scientific">Cyclobacterium xiamenense</name>
    <dbReference type="NCBI Taxonomy" id="1297121"/>
    <lineage>
        <taxon>Bacteria</taxon>
        <taxon>Pseudomonadati</taxon>
        <taxon>Bacteroidota</taxon>
        <taxon>Cytophagia</taxon>
        <taxon>Cytophagales</taxon>
        <taxon>Cyclobacteriaceae</taxon>
        <taxon>Cyclobacterium</taxon>
    </lineage>
</organism>
<reference evidence="3" key="1">
    <citation type="submission" date="2016-10" db="EMBL/GenBank/DDBJ databases">
        <authorList>
            <person name="Varghese N."/>
            <person name="Submissions S."/>
        </authorList>
    </citation>
    <scope>NUCLEOTIDE SEQUENCE [LARGE SCALE GENOMIC DNA]</scope>
    <source>
        <strain evidence="3">IBRC-M 10761</strain>
    </source>
</reference>
<dbReference type="InterPro" id="IPR013655">
    <property type="entry name" value="PAS_fold_3"/>
</dbReference>
<dbReference type="SUPFAM" id="SSF55785">
    <property type="entry name" value="PYP-like sensor domain (PAS domain)"/>
    <property type="match status" value="1"/>
</dbReference>
<dbReference type="SUPFAM" id="SSF55781">
    <property type="entry name" value="GAF domain-like"/>
    <property type="match status" value="1"/>
</dbReference>
<dbReference type="Gene3D" id="3.30.450.40">
    <property type="match status" value="1"/>
</dbReference>
<dbReference type="Pfam" id="PF01590">
    <property type="entry name" value="GAF"/>
    <property type="match status" value="1"/>
</dbReference>
<name>A0A1H6WC20_9BACT</name>
<dbReference type="InterPro" id="IPR003018">
    <property type="entry name" value="GAF"/>
</dbReference>
<proteinExistence type="predicted"/>
<dbReference type="PANTHER" id="PTHR43102">
    <property type="entry name" value="SLR1143 PROTEIN"/>
    <property type="match status" value="1"/>
</dbReference>
<dbReference type="InterPro" id="IPR029016">
    <property type="entry name" value="GAF-like_dom_sf"/>
</dbReference>
<dbReference type="Gene3D" id="3.30.450.20">
    <property type="entry name" value="PAS domain"/>
    <property type="match status" value="1"/>
</dbReference>
<dbReference type="InterPro" id="IPR035965">
    <property type="entry name" value="PAS-like_dom_sf"/>
</dbReference>
<dbReference type="STRING" id="1416801.SAMN05192553_102609"/>
<sequence>MSMEEERLAELQAYEILDTPPEKELDELAEIASLVCDTPISLITVIDKKRQWFKAKMGVDLQETSREVSFCQHALHKPKEILVVNDSLKDPRFKDNPYVTGDPNIRFYAGAPLETPNGHVLGTICVLDSKPREFTRNQEKTLQLLAKKAMDYLNTRKKMLQQKDKIALSADKLKKITDNIPGGIFQLTRKPSGKIKFEFISEGIQRLYPSIDPEEWLKNPNAGYRVIHPDDIQSFRESHEKSYESLSLWYHEFRVAAEDGHRWHMVKGRPEKLGDGTVVWYGSFQDITSHIEYELAMEQILFDISHILRRPVTNLLGLTTLISKEEKIDEINLREYSGYIQTVAKEMEVFTKQLNEIYQKKKEKITGQKNWQV</sequence>
<evidence type="ECO:0000313" key="2">
    <source>
        <dbReference type="EMBL" id="SEJ14433.1"/>
    </source>
</evidence>
<gene>
    <name evidence="2" type="ORF">SAMN05192553_102609</name>
</gene>
<evidence type="ECO:0000259" key="1">
    <source>
        <dbReference type="SMART" id="SM00065"/>
    </source>
</evidence>
<feature type="domain" description="GAF" evidence="1">
    <location>
        <begin position="20"/>
        <end position="163"/>
    </location>
</feature>
<dbReference type="EMBL" id="FNZH01000002">
    <property type="protein sequence ID" value="SEJ14433.1"/>
    <property type="molecule type" value="Genomic_DNA"/>
</dbReference>
<dbReference type="AlphaFoldDB" id="A0A1H6WC20"/>
<dbReference type="Pfam" id="PF08447">
    <property type="entry name" value="PAS_3"/>
    <property type="match status" value="1"/>
</dbReference>
<dbReference type="OrthoDB" id="9811889at2"/>
<dbReference type="Proteomes" id="UP000199403">
    <property type="component" value="Unassembled WGS sequence"/>
</dbReference>
<dbReference type="PANTHER" id="PTHR43102:SF2">
    <property type="entry name" value="GAF DOMAIN-CONTAINING PROTEIN"/>
    <property type="match status" value="1"/>
</dbReference>
<protein>
    <submittedName>
        <fullName evidence="2">GAF domain-containing protein</fullName>
    </submittedName>
</protein>
<dbReference type="InterPro" id="IPR000014">
    <property type="entry name" value="PAS"/>
</dbReference>